<dbReference type="InterPro" id="IPR005182">
    <property type="entry name" value="YdbS-like_PH"/>
</dbReference>
<organism evidence="2 3">
    <name type="scientific">Ammonifex thiophilus</name>
    <dbReference type="NCBI Taxonomy" id="444093"/>
    <lineage>
        <taxon>Bacteria</taxon>
        <taxon>Bacillati</taxon>
        <taxon>Bacillota</taxon>
        <taxon>Clostridia</taxon>
        <taxon>Thermoanaerobacterales</taxon>
        <taxon>Thermoanaerobacteraceae</taxon>
        <taxon>Ammonifex</taxon>
    </lineage>
</organism>
<evidence type="ECO:0000313" key="3">
    <source>
        <dbReference type="Proteomes" id="UP000256329"/>
    </source>
</evidence>
<reference evidence="2 3" key="1">
    <citation type="submission" date="2018-08" db="EMBL/GenBank/DDBJ databases">
        <title>Form III RuBisCO-mediated autotrophy in Thermodesulfobium bacteria.</title>
        <authorList>
            <person name="Toshchakov S.V."/>
            <person name="Kublanov I.V."/>
            <person name="Frolov E."/>
            <person name="Bonch-Osmolovskaya E.A."/>
            <person name="Tourova T.P."/>
            <person name="Chernych N.A."/>
            <person name="Lebedinsky A.V."/>
        </authorList>
    </citation>
    <scope>NUCLEOTIDE SEQUENCE [LARGE SCALE GENOMIC DNA]</scope>
    <source>
        <strain evidence="2 3">SR</strain>
    </source>
</reference>
<keyword evidence="3" id="KW-1185">Reference proteome</keyword>
<gene>
    <name evidence="2" type="ORF">DXX99_08770</name>
</gene>
<evidence type="ECO:0000313" key="2">
    <source>
        <dbReference type="EMBL" id="RDV81784.1"/>
    </source>
</evidence>
<comment type="caution">
    <text evidence="2">The sequence shown here is derived from an EMBL/GenBank/DDBJ whole genome shotgun (WGS) entry which is preliminary data.</text>
</comment>
<protein>
    <submittedName>
        <fullName evidence="2">PH domain-containing protein</fullName>
    </submittedName>
</protein>
<sequence length="168" mass="18926">MSGRPWPGGECRSPSGCTSGPRRGTAGYWYGRLGALRTNSESLPVWRDRARWFGLPVLFEWYELHGDRLAVRRGLLVVREDWVLLYRVLDVRVRRSLLDMLLGTGTVEVYAADATDPRLLLRGVRRPREVAAMIQEAAEAARAELGVRGRELFGAAAFLEDHNNSFGR</sequence>
<name>A0A3D8P3M2_9THEO</name>
<dbReference type="AlphaFoldDB" id="A0A3D8P3M2"/>
<dbReference type="Pfam" id="PF03703">
    <property type="entry name" value="bPH_2"/>
    <property type="match status" value="1"/>
</dbReference>
<evidence type="ECO:0000259" key="1">
    <source>
        <dbReference type="Pfam" id="PF03703"/>
    </source>
</evidence>
<accession>A0A3D8P3M2</accession>
<dbReference type="Proteomes" id="UP000256329">
    <property type="component" value="Unassembled WGS sequence"/>
</dbReference>
<feature type="domain" description="YdbS-like PH" evidence="1">
    <location>
        <begin position="61"/>
        <end position="132"/>
    </location>
</feature>
<proteinExistence type="predicted"/>
<dbReference type="EMBL" id="QSLN01000015">
    <property type="protein sequence ID" value="RDV81784.1"/>
    <property type="molecule type" value="Genomic_DNA"/>
</dbReference>